<dbReference type="PROSITE" id="PS50005">
    <property type="entry name" value="TPR"/>
    <property type="match status" value="2"/>
</dbReference>
<evidence type="ECO:0000256" key="3">
    <source>
        <dbReference type="PROSITE-ProRule" id="PRU00339"/>
    </source>
</evidence>
<feature type="region of interest" description="Disordered" evidence="4">
    <location>
        <begin position="69"/>
        <end position="93"/>
    </location>
</feature>
<keyword evidence="5" id="KW-0472">Membrane</keyword>
<proteinExistence type="predicted"/>
<keyword evidence="1" id="KW-0677">Repeat</keyword>
<evidence type="ECO:0000256" key="4">
    <source>
        <dbReference type="SAM" id="MobiDB-lite"/>
    </source>
</evidence>
<dbReference type="EMBL" id="OJIN01000044">
    <property type="protein sequence ID" value="SPD72477.1"/>
    <property type="molecule type" value="Genomic_DNA"/>
</dbReference>
<accession>A0A445MSN0</accession>
<dbReference type="SMART" id="SM00028">
    <property type="entry name" value="TPR"/>
    <property type="match status" value="3"/>
</dbReference>
<dbReference type="Pfam" id="PF13181">
    <property type="entry name" value="TPR_8"/>
    <property type="match status" value="1"/>
</dbReference>
<dbReference type="Gene3D" id="1.25.40.10">
    <property type="entry name" value="Tetratricopeptide repeat domain"/>
    <property type="match status" value="1"/>
</dbReference>
<dbReference type="InterPro" id="IPR019734">
    <property type="entry name" value="TPR_rpt"/>
</dbReference>
<keyword evidence="2 3" id="KW-0802">TPR repeat</keyword>
<reference evidence="6" key="1">
    <citation type="submission" date="2018-01" db="EMBL/GenBank/DDBJ databases">
        <authorList>
            <person name="Regsiter A."/>
            <person name="William W."/>
        </authorList>
    </citation>
    <scope>NUCLEOTIDE SEQUENCE</scope>
    <source>
        <strain evidence="6">TRIP AH-1</strain>
    </source>
</reference>
<dbReference type="Pfam" id="PF13432">
    <property type="entry name" value="TPR_16"/>
    <property type="match status" value="1"/>
</dbReference>
<organism evidence="6">
    <name type="scientific">uncultured Desulfobacterium sp</name>
    <dbReference type="NCBI Taxonomy" id="201089"/>
    <lineage>
        <taxon>Bacteria</taxon>
        <taxon>Pseudomonadati</taxon>
        <taxon>Thermodesulfobacteriota</taxon>
        <taxon>Desulfobacteria</taxon>
        <taxon>Desulfobacterales</taxon>
        <taxon>Desulfobacteriaceae</taxon>
        <taxon>Desulfobacterium</taxon>
        <taxon>environmental samples</taxon>
    </lineage>
</organism>
<evidence type="ECO:0000256" key="1">
    <source>
        <dbReference type="ARBA" id="ARBA00022737"/>
    </source>
</evidence>
<keyword evidence="5" id="KW-0812">Transmembrane</keyword>
<protein>
    <submittedName>
        <fullName evidence="6">Putative Tetratricopeptide repeat protein</fullName>
    </submittedName>
</protein>
<feature type="transmembrane region" description="Helical" evidence="5">
    <location>
        <begin position="41"/>
        <end position="60"/>
    </location>
</feature>
<gene>
    <name evidence="6" type="ORF">PITCH_A1380025</name>
</gene>
<dbReference type="SUPFAM" id="SSF48452">
    <property type="entry name" value="TPR-like"/>
    <property type="match status" value="1"/>
</dbReference>
<dbReference type="PANTHER" id="PTHR44858:SF1">
    <property type="entry name" value="UDP-N-ACETYLGLUCOSAMINE--PEPTIDE N-ACETYLGLUCOSAMINYLTRANSFERASE SPINDLY-RELATED"/>
    <property type="match status" value="1"/>
</dbReference>
<dbReference type="NCBIfam" id="NF047558">
    <property type="entry name" value="TPR_END_plus"/>
    <property type="match status" value="1"/>
</dbReference>
<sequence>MSYIHKALNKAQRDKDTLNQEYEGLLSPRGKRRGLFSLKGALWISVILCAGAVGYYLWFFPKAHPPADVKEEKTDKPLPTPAHKRPAETASMPGKEVMTKTKVNPKVLYEKARGLYKRGSINEAKQLYENVIKTNPNYPDALNNLGVIYMHEKNYEAAESSFNKVIAIRPGYVDPYYNLACVCAMKGEKEKGIDHLKKAISLNREVIDWARADADLQNLKGMPEFETLIKPN</sequence>
<dbReference type="InterPro" id="IPR050498">
    <property type="entry name" value="Ycf3"/>
</dbReference>
<evidence type="ECO:0000313" key="6">
    <source>
        <dbReference type="EMBL" id="SPD72477.1"/>
    </source>
</evidence>
<dbReference type="AlphaFoldDB" id="A0A445MSN0"/>
<evidence type="ECO:0000256" key="5">
    <source>
        <dbReference type="SAM" id="Phobius"/>
    </source>
</evidence>
<keyword evidence="5" id="KW-1133">Transmembrane helix</keyword>
<name>A0A445MSN0_9BACT</name>
<dbReference type="InterPro" id="IPR011990">
    <property type="entry name" value="TPR-like_helical_dom_sf"/>
</dbReference>
<feature type="repeat" description="TPR" evidence="3">
    <location>
        <begin position="139"/>
        <end position="172"/>
    </location>
</feature>
<evidence type="ECO:0000256" key="2">
    <source>
        <dbReference type="ARBA" id="ARBA00022803"/>
    </source>
</evidence>
<feature type="repeat" description="TPR" evidence="3">
    <location>
        <begin position="105"/>
        <end position="138"/>
    </location>
</feature>
<dbReference type="PANTHER" id="PTHR44858">
    <property type="entry name" value="TETRATRICOPEPTIDE REPEAT PROTEIN 6"/>
    <property type="match status" value="1"/>
</dbReference>